<evidence type="ECO:0000256" key="1">
    <source>
        <dbReference type="ARBA" id="ARBA00022481"/>
    </source>
</evidence>
<dbReference type="SMART" id="SM00304">
    <property type="entry name" value="HAMP"/>
    <property type="match status" value="1"/>
</dbReference>
<feature type="domain" description="HAMP" evidence="7">
    <location>
        <begin position="214"/>
        <end position="267"/>
    </location>
</feature>
<comment type="caution">
    <text evidence="8">The sequence shown here is derived from an EMBL/GenBank/DDBJ whole genome shotgun (WGS) entry which is preliminary data.</text>
</comment>
<evidence type="ECO:0000256" key="5">
    <source>
        <dbReference type="SAM" id="Phobius"/>
    </source>
</evidence>
<keyword evidence="1" id="KW-0488">Methylation</keyword>
<sequence length="568" mass="59850">MQKFFRDLPIGLRLALGFAVILLLSLVSIIIGVARLSAVAGATRELLQEPLATERLIGDWYRNIAAGTRRTAAIARSSDPSLAAFFAEDQASSTRNSGELQKAISEKMHTPSEKALFEEISALRKIYLASRDTIVTLKKDGKLDEANQLLDQTFTPASKAYISKIEALLVEQRRRIDQTAIGINATYEASRNLMSALGVLTLVFSVLCAWLLSRSITRPLAEAVATARQVAAGDLSANSTTATSRDETGQLLEALHQMTTNLSTLVAGVRVSTDNIGVSAQEIASGNADLSSRTEAQAGSLEETASSMEQLTSTVRQNADNARQASQLATSASEVAAKGGAVVGQVVAKMGAISDSSRKIADIISVIDGIAFQTNILALNAAVEAARAGEQGRGFAVVASEVRSLAQRSASAAKEIKSLIDSSVEQVEQGSRLVNDAGMTMNEVVASVQQVAAIMSDITQASQEQSAGIEQVNLAMAQMDEMTQQNAALVEQAAAAAESMRTQAVMLAADVSVFKIAPGMHAAQAASGTAAVPMARPTMRVAAARTAIAKVRPVQRVASKAGDDWEEF</sequence>
<evidence type="ECO:0000259" key="7">
    <source>
        <dbReference type="PROSITE" id="PS50885"/>
    </source>
</evidence>
<keyword evidence="4" id="KW-0175">Coiled coil</keyword>
<dbReference type="RefSeq" id="WP_344761825.1">
    <property type="nucleotide sequence ID" value="NZ_BAAAZE010000005.1"/>
</dbReference>
<dbReference type="Pfam" id="PF00672">
    <property type="entry name" value="HAMP"/>
    <property type="match status" value="1"/>
</dbReference>
<gene>
    <name evidence="8" type="ORF">GCM10022212_06800</name>
</gene>
<evidence type="ECO:0000256" key="4">
    <source>
        <dbReference type="SAM" id="Coils"/>
    </source>
</evidence>
<dbReference type="Gene3D" id="6.10.340.10">
    <property type="match status" value="1"/>
</dbReference>
<dbReference type="Pfam" id="PF00015">
    <property type="entry name" value="MCPsignal"/>
    <property type="match status" value="1"/>
</dbReference>
<organism evidence="8 9">
    <name type="scientific">Actimicrobium antarcticum</name>
    <dbReference type="NCBI Taxonomy" id="1051899"/>
    <lineage>
        <taxon>Bacteria</taxon>
        <taxon>Pseudomonadati</taxon>
        <taxon>Pseudomonadota</taxon>
        <taxon>Betaproteobacteria</taxon>
        <taxon>Burkholderiales</taxon>
        <taxon>Oxalobacteraceae</taxon>
        <taxon>Actimicrobium</taxon>
    </lineage>
</organism>
<keyword evidence="9" id="KW-1185">Reference proteome</keyword>
<dbReference type="InterPro" id="IPR051310">
    <property type="entry name" value="MCP_chemotaxis"/>
</dbReference>
<evidence type="ECO:0000313" key="8">
    <source>
        <dbReference type="EMBL" id="GAA4014862.1"/>
    </source>
</evidence>
<keyword evidence="3" id="KW-0807">Transducer</keyword>
<dbReference type="PROSITE" id="PS50111">
    <property type="entry name" value="CHEMOTAXIS_TRANSDUC_2"/>
    <property type="match status" value="1"/>
</dbReference>
<dbReference type="PANTHER" id="PTHR43531:SF14">
    <property type="entry name" value="METHYL-ACCEPTING CHEMOTAXIS PROTEIN I-RELATED"/>
    <property type="match status" value="1"/>
</dbReference>
<dbReference type="SMART" id="SM00283">
    <property type="entry name" value="MA"/>
    <property type="match status" value="1"/>
</dbReference>
<dbReference type="CDD" id="cd19411">
    <property type="entry name" value="MCP2201-like_sensor"/>
    <property type="match status" value="1"/>
</dbReference>
<dbReference type="Proteomes" id="UP001501353">
    <property type="component" value="Unassembled WGS sequence"/>
</dbReference>
<feature type="domain" description="Methyl-accepting transducer" evidence="6">
    <location>
        <begin position="272"/>
        <end position="501"/>
    </location>
</feature>
<protein>
    <submittedName>
        <fullName evidence="8">Methyl-accepting chemotaxis protein</fullName>
    </submittedName>
</protein>
<dbReference type="InterPro" id="IPR024478">
    <property type="entry name" value="HlyB_4HB_MCP"/>
</dbReference>
<dbReference type="EMBL" id="BAAAZE010000005">
    <property type="protein sequence ID" value="GAA4014862.1"/>
    <property type="molecule type" value="Genomic_DNA"/>
</dbReference>
<evidence type="ECO:0000259" key="6">
    <source>
        <dbReference type="PROSITE" id="PS50111"/>
    </source>
</evidence>
<dbReference type="Pfam" id="PF12729">
    <property type="entry name" value="4HB_MCP_1"/>
    <property type="match status" value="1"/>
</dbReference>
<dbReference type="InterPro" id="IPR003660">
    <property type="entry name" value="HAMP_dom"/>
</dbReference>
<dbReference type="InterPro" id="IPR004089">
    <property type="entry name" value="MCPsignal_dom"/>
</dbReference>
<proteinExistence type="inferred from homology"/>
<evidence type="ECO:0000313" key="9">
    <source>
        <dbReference type="Proteomes" id="UP001501353"/>
    </source>
</evidence>
<evidence type="ECO:0000256" key="2">
    <source>
        <dbReference type="ARBA" id="ARBA00029447"/>
    </source>
</evidence>
<dbReference type="CDD" id="cd06225">
    <property type="entry name" value="HAMP"/>
    <property type="match status" value="1"/>
</dbReference>
<keyword evidence="5" id="KW-0812">Transmembrane</keyword>
<keyword evidence="5" id="KW-1133">Transmembrane helix</keyword>
<dbReference type="SUPFAM" id="SSF58104">
    <property type="entry name" value="Methyl-accepting chemotaxis protein (MCP) signaling domain"/>
    <property type="match status" value="1"/>
</dbReference>
<feature type="coiled-coil region" evidence="4">
    <location>
        <begin position="472"/>
        <end position="499"/>
    </location>
</feature>
<accession>A0ABP7SQN7</accession>
<dbReference type="CDD" id="cd11386">
    <property type="entry name" value="MCP_signal"/>
    <property type="match status" value="1"/>
</dbReference>
<dbReference type="PROSITE" id="PS50885">
    <property type="entry name" value="HAMP"/>
    <property type="match status" value="1"/>
</dbReference>
<keyword evidence="5" id="KW-0472">Membrane</keyword>
<evidence type="ECO:0000256" key="3">
    <source>
        <dbReference type="PROSITE-ProRule" id="PRU00284"/>
    </source>
</evidence>
<name>A0ABP7SQN7_9BURK</name>
<reference evidence="9" key="1">
    <citation type="journal article" date="2019" name="Int. J. Syst. Evol. Microbiol.">
        <title>The Global Catalogue of Microorganisms (GCM) 10K type strain sequencing project: providing services to taxonomists for standard genome sequencing and annotation.</title>
        <authorList>
            <consortium name="The Broad Institute Genomics Platform"/>
            <consortium name="The Broad Institute Genome Sequencing Center for Infectious Disease"/>
            <person name="Wu L."/>
            <person name="Ma J."/>
        </authorList>
    </citation>
    <scope>NUCLEOTIDE SEQUENCE [LARGE SCALE GENOMIC DNA]</scope>
    <source>
        <strain evidence="9">JCM 16673</strain>
    </source>
</reference>
<dbReference type="Gene3D" id="1.10.287.950">
    <property type="entry name" value="Methyl-accepting chemotaxis protein"/>
    <property type="match status" value="1"/>
</dbReference>
<dbReference type="InterPro" id="IPR047347">
    <property type="entry name" value="YvaQ-like_sensor"/>
</dbReference>
<feature type="transmembrane region" description="Helical" evidence="5">
    <location>
        <begin position="12"/>
        <end position="34"/>
    </location>
</feature>
<dbReference type="PANTHER" id="PTHR43531">
    <property type="entry name" value="PROTEIN ICFG"/>
    <property type="match status" value="1"/>
</dbReference>
<comment type="similarity">
    <text evidence="2">Belongs to the methyl-accepting chemotaxis (MCP) protein family.</text>
</comment>